<reference evidence="2" key="1">
    <citation type="submission" date="2019-06" db="EMBL/GenBank/DDBJ databases">
        <title>Draft genome sequence of the griseofulvin-producing fungus Xylaria cubensis strain G536.</title>
        <authorList>
            <person name="Mead M.E."/>
            <person name="Raja H.A."/>
            <person name="Steenwyk J.L."/>
            <person name="Knowles S.L."/>
            <person name="Oberlies N.H."/>
            <person name="Rokas A."/>
        </authorList>
    </citation>
    <scope>NUCLEOTIDE SEQUENCE [LARGE SCALE GENOMIC DNA]</scope>
    <source>
        <strain evidence="2">G536</strain>
    </source>
</reference>
<proteinExistence type="predicted"/>
<accession>A0A553I969</accession>
<dbReference type="EMBL" id="VFLP01000009">
    <property type="protein sequence ID" value="TRX96750.1"/>
    <property type="molecule type" value="Genomic_DNA"/>
</dbReference>
<gene>
    <name evidence="1" type="ORF">FHL15_002416</name>
</gene>
<dbReference type="Proteomes" id="UP000319160">
    <property type="component" value="Unassembled WGS sequence"/>
</dbReference>
<evidence type="ECO:0000313" key="1">
    <source>
        <dbReference type="EMBL" id="TRX96750.1"/>
    </source>
</evidence>
<evidence type="ECO:0000313" key="2">
    <source>
        <dbReference type="Proteomes" id="UP000319160"/>
    </source>
</evidence>
<name>A0A553I969_9PEZI</name>
<keyword evidence="2" id="KW-1185">Reference proteome</keyword>
<dbReference type="AlphaFoldDB" id="A0A553I969"/>
<comment type="caution">
    <text evidence="1">The sequence shown here is derived from an EMBL/GenBank/DDBJ whole genome shotgun (WGS) entry which is preliminary data.</text>
</comment>
<organism evidence="1 2">
    <name type="scientific">Xylaria flabelliformis</name>
    <dbReference type="NCBI Taxonomy" id="2512241"/>
    <lineage>
        <taxon>Eukaryota</taxon>
        <taxon>Fungi</taxon>
        <taxon>Dikarya</taxon>
        <taxon>Ascomycota</taxon>
        <taxon>Pezizomycotina</taxon>
        <taxon>Sordariomycetes</taxon>
        <taxon>Xylariomycetidae</taxon>
        <taxon>Xylariales</taxon>
        <taxon>Xylariaceae</taxon>
        <taxon>Xylaria</taxon>
    </lineage>
</organism>
<protein>
    <submittedName>
        <fullName evidence="1">Uncharacterized protein</fullName>
    </submittedName>
</protein>
<sequence>MIAVTYLGILIHRHVAIIKPPMSSYSSIVTVIRGELLVISILQSVPGLGLGEKGSFFRQFPSFALTFSRPGQIKEYNQRDRSGLAGTMMQVMHGGLQRDKNGLGRDAARSQKSPAHGFSVGYAEKYQPIAPKTSNHCDEVGINEYSGLKRLIKLTPDTAYPRHEHLSMLIPHEFEAAETSQIEVSHVQRLGEASPPVLSCRCHAFSMHDLVWWGETFYVRLLKLDSD</sequence>